<comment type="caution">
    <text evidence="1">The sequence shown here is derived from an EMBL/GenBank/DDBJ whole genome shotgun (WGS) entry which is preliminary data.</text>
</comment>
<sequence>MDTENESRVRLSRGRMWLLPLLERPRIDVESEARARLGAGDPDVGEALRAVIDMGLNAWSDHWLSKAVVWTTDEEVVIFSERLHEIALESTGPQSQDTRHAAKRRLKRLGLWSPSRG</sequence>
<reference evidence="1 2" key="1">
    <citation type="submission" date="2019-11" db="EMBL/GenBank/DDBJ databases">
        <authorList>
            <person name="Cao P."/>
        </authorList>
    </citation>
    <scope>NUCLEOTIDE SEQUENCE [LARGE SCALE GENOMIC DNA]</scope>
    <source>
        <strain evidence="1 2">NEAU-AAG5</strain>
    </source>
</reference>
<evidence type="ECO:0000313" key="2">
    <source>
        <dbReference type="Proteomes" id="UP000432015"/>
    </source>
</evidence>
<dbReference type="AlphaFoldDB" id="A0A7K1L9N8"/>
<accession>A0A7K1L9N8</accession>
<dbReference type="EMBL" id="WOFH01000013">
    <property type="protein sequence ID" value="MUN41043.1"/>
    <property type="molecule type" value="Genomic_DNA"/>
</dbReference>
<proteinExistence type="predicted"/>
<evidence type="ECO:0000313" key="1">
    <source>
        <dbReference type="EMBL" id="MUN41043.1"/>
    </source>
</evidence>
<protein>
    <submittedName>
        <fullName evidence="1">Uncharacterized protein</fullName>
    </submittedName>
</protein>
<keyword evidence="2" id="KW-1185">Reference proteome</keyword>
<dbReference type="RefSeq" id="WP_156220238.1">
    <property type="nucleotide sequence ID" value="NZ_WOFH01000013.1"/>
</dbReference>
<dbReference type="Proteomes" id="UP000432015">
    <property type="component" value="Unassembled WGS sequence"/>
</dbReference>
<organism evidence="1 2">
    <name type="scientific">Actinomadura litoris</name>
    <dbReference type="NCBI Taxonomy" id="2678616"/>
    <lineage>
        <taxon>Bacteria</taxon>
        <taxon>Bacillati</taxon>
        <taxon>Actinomycetota</taxon>
        <taxon>Actinomycetes</taxon>
        <taxon>Streptosporangiales</taxon>
        <taxon>Thermomonosporaceae</taxon>
        <taxon>Actinomadura</taxon>
    </lineage>
</organism>
<name>A0A7K1L9N8_9ACTN</name>
<gene>
    <name evidence="1" type="ORF">GNZ18_31220</name>
</gene>